<dbReference type="EMBL" id="MZ292981">
    <property type="protein sequence ID" value="QWS70849.1"/>
    <property type="molecule type" value="Genomic_DNA"/>
</dbReference>
<reference evidence="7" key="9">
    <citation type="submission" date="2019-02" db="EMBL/GenBank/DDBJ databases">
        <title>Genetic diversity of Spodoptera frugiperda multiple nucleopolyhedovirus and pathogenicity against corn- and rice-strain S. frugiperda larvae.</title>
        <authorList>
            <person name="Harrison R.L."/>
            <person name="Rowley D.L."/>
            <person name="Popham H.J."/>
        </authorList>
    </citation>
    <scope>NUCLEOTIDE SEQUENCE</scope>
    <source>
        <strain evidence="9">IIBBL BCIPV 1197</strain>
        <strain evidence="7">IIBBL BCIPV 281</strain>
        <strain evidence="8">IIBBL BCIPV 459</strain>
    </source>
</reference>
<evidence type="ECO:0000313" key="9">
    <source>
        <dbReference type="EMBL" id="QED40288.1"/>
    </source>
</evidence>
<reference evidence="2" key="4">
    <citation type="submission" date="2009-09" db="EMBL/GenBank/DDBJ databases">
        <authorList>
            <person name="Harrison R.L."/>
            <person name="Puttler B."/>
            <person name="Popham H.J."/>
        </authorList>
    </citation>
    <scope>NUCLEOTIDE SEQUENCE</scope>
    <source>
        <strain evidence="2">3AP2</strain>
    </source>
</reference>
<reference evidence="3" key="3">
    <citation type="journal article" date="2008" name="J. Gen. Virol.">
        <title>Analysis of the genome of Spodoptera frugiperda nucleopolyhedrovirus (SfMNPV-19) and of the high genomic heterogeneity in group II nucleopolyhedroviruses.</title>
        <authorList>
            <person name="Wolff J.L."/>
            <person name="Valicente F.H."/>
            <person name="Martins R."/>
            <person name="Oliveira J.V."/>
            <person name="Zanotto P.M."/>
        </authorList>
    </citation>
    <scope>NUCLEOTIDE SEQUENCE</scope>
    <source>
        <strain evidence="3">19</strain>
    </source>
</reference>
<dbReference type="SUPFAM" id="SSF53335">
    <property type="entry name" value="S-adenosyl-L-methionine-dependent methyltransferases"/>
    <property type="match status" value="1"/>
</dbReference>
<gene>
    <name evidence="11" type="primary">met</name>
    <name evidence="6" type="synonym">MET</name>
    <name evidence="4" type="ORF">Sf88</name>
</gene>
<reference evidence="3" key="1">
    <citation type="submission" date="2007-10" db="EMBL/GenBank/DDBJ databases">
        <authorList>
            <person name="Wolff J.L.C."/>
            <person name="Valicente F.H."/>
            <person name="Oliveira J.V.C."/>
            <person name="Zanotto P.M.A."/>
        </authorList>
    </citation>
    <scope>NUCLEOTIDE SEQUENCE</scope>
    <source>
        <strain evidence="3">19</strain>
    </source>
</reference>
<dbReference type="EMBL" id="KF891883">
    <property type="protein sequence ID" value="AIW01499.1"/>
    <property type="molecule type" value="Genomic_DNA"/>
</dbReference>
<dbReference type="Gene3D" id="3.40.50.12760">
    <property type="match status" value="1"/>
</dbReference>
<keyword evidence="2" id="KW-0489">Methyltransferase</keyword>
<reference evidence="11" key="11">
    <citation type="submission" date="2021-05" db="EMBL/GenBank/DDBJ databases">
        <title>Genome sequence of the Spodoptera frugiperda multiple nucleopolyhedrovirus (SfMNPV) isolated from the fall armyworm, Spodoptera frugiperda, in Nigeria, Africa.</title>
        <authorList>
            <person name="Wennmann J.T."/>
            <person name="Tepa-Yotto G.T."/>
            <person name="Jehle J.A."/>
            <person name="Goergen G."/>
        </authorList>
    </citation>
    <scope>NUCLEOTIDE SEQUENCE</scope>
    <source>
        <strain evidence="11">KA1</strain>
    </source>
</reference>
<keyword evidence="2" id="KW-0808">Transferase</keyword>
<dbReference type="EMBL" id="MK503923">
    <property type="protein sequence ID" value="QED40001.1"/>
    <property type="molecule type" value="Genomic_DNA"/>
</dbReference>
<accession>A1YJ78</accession>
<dbReference type="EMBL" id="JF899325">
    <property type="protein sequence ID" value="AFH59032.1"/>
    <property type="molecule type" value="Genomic_DNA"/>
</dbReference>
<dbReference type="EMBL" id="EU258200">
    <property type="protein sequence ID" value="ACA02645.1"/>
    <property type="molecule type" value="Genomic_DNA"/>
</dbReference>
<evidence type="ECO:0000259" key="1">
    <source>
        <dbReference type="PROSITE" id="PS51613"/>
    </source>
</evidence>
<reference evidence="6" key="8">
    <citation type="journal article" date="2015" name="BMC Genomics">
        <title>Evidence of recent interspecies horizontal gene transfer regarding nucleopolyhedrovirus infection of Spodoptera frugiperda.</title>
        <authorList>
            <person name="Barrera G.P."/>
            <person name="Belaich M.N."/>
            <person name="Patarroyo M.A."/>
            <person name="Villamizar L.F."/>
            <person name="Ghiringhelli P.D."/>
        </authorList>
    </citation>
    <scope>NUCLEOTIDE SEQUENCE</scope>
    <source>
        <strain evidence="6">Colombian</strain>
    </source>
</reference>
<dbReference type="GO" id="GO:0032259">
    <property type="term" value="P:methylation"/>
    <property type="evidence" value="ECO:0007669"/>
    <property type="project" value="UniProtKB-KW"/>
</dbReference>
<reference evidence="4" key="5">
    <citation type="journal article" date="2011" name="J. Invertebr. Pathol.">
        <title>Sequence comparison between three geographically distinct Spodoptera frugiperda multiple nucleopolyhedrovirus isolates: Detecting positively selected genes.</title>
        <authorList>
            <person name="Simon O."/>
            <person name="Palma L."/>
            <person name="Beperet I."/>
            <person name="Munoz D."/>
            <person name="Lopez-Ferber M."/>
            <person name="Caballero P."/>
            <person name="Williams T."/>
        </authorList>
    </citation>
    <scope>NUCLEOTIDE SEQUENCE</scope>
    <source>
        <strain evidence="4">Nicaraguan</strain>
    </source>
</reference>
<evidence type="ECO:0000313" key="11">
    <source>
        <dbReference type="EMBL" id="QWS70849.1"/>
    </source>
</evidence>
<dbReference type="Proteomes" id="UP000204663">
    <property type="component" value="Segment"/>
</dbReference>
<reference evidence="6" key="7">
    <citation type="submission" date="2013-11" db="EMBL/GenBank/DDBJ databases">
        <authorList>
            <person name="Hoang H.T."/>
            <person name="Killian M.L."/>
            <person name="Madson D.M."/>
            <person name="Arruda P.H.E."/>
            <person name="Sun D."/>
            <person name="Schwartz K.J."/>
            <person name="Yoon K."/>
        </authorList>
    </citation>
    <scope>NUCLEOTIDE SEQUENCE</scope>
    <source>
        <strain evidence="6">Colombian</strain>
    </source>
</reference>
<dbReference type="InterPro" id="IPR025816">
    <property type="entry name" value="RrmJ-type_MeTrfase"/>
</dbReference>
<dbReference type="EMBL" id="MK503924">
    <property type="protein sequence ID" value="QED40146.1"/>
    <property type="molecule type" value="Genomic_DNA"/>
</dbReference>
<dbReference type="KEGG" id="vg:5176124"/>
<organism evidence="2 12">
    <name type="scientific">Spodoptera frugiperda nuclear polyhedrosis virus</name>
    <name type="common">SfNPV</name>
    <dbReference type="NCBI Taxonomy" id="10455"/>
    <lineage>
        <taxon>Viruses</taxon>
        <taxon>Viruses incertae sedis</taxon>
        <taxon>Naldaviricetes</taxon>
        <taxon>Lefavirales</taxon>
        <taxon>Baculoviridae</taxon>
        <taxon>Alphabaculovirus</taxon>
        <taxon>Alphabaculovirus spofrugiperdae</taxon>
    </lineage>
</organism>
<evidence type="ECO:0000313" key="7">
    <source>
        <dbReference type="EMBL" id="QED40001.1"/>
    </source>
</evidence>
<dbReference type="EMBL" id="MK503925">
    <property type="protein sequence ID" value="QED40288.1"/>
    <property type="molecule type" value="Genomic_DNA"/>
</dbReference>
<dbReference type="RefSeq" id="YP_001036380.1">
    <property type="nucleotide sequence ID" value="NC_009011.2"/>
</dbReference>
<name>A1YJ78_NPVSF</name>
<reference evidence="10" key="10">
    <citation type="journal article" date="2021" name="Infect. Genet. Evol.">
        <title>Genomic diversity in a population of Spodoptera frugiperda nucleopolyhedrovirus.</title>
        <authorList>
            <person name="Masson T."/>
            <person name="Fabre M.L."/>
            <person name="Pidre M.L."/>
            <person name="Niz J.M."/>
            <person name="Berretta M.F."/>
            <person name="Romanowski V."/>
            <person name="Ferrelli M.L."/>
        </authorList>
    </citation>
    <scope>NUCLEOTIDE SEQUENCE</scope>
    <source>
        <strain evidence="10">ARG-M</strain>
    </source>
</reference>
<dbReference type="GO" id="GO:0006370">
    <property type="term" value="P:7-methylguanosine mRNA capping"/>
    <property type="evidence" value="ECO:0007669"/>
    <property type="project" value="UniProtKB-ARBA"/>
</dbReference>
<evidence type="ECO:0000313" key="8">
    <source>
        <dbReference type="EMBL" id="QED40146.1"/>
    </source>
</evidence>
<evidence type="ECO:0000313" key="12">
    <source>
        <dbReference type="Proteomes" id="UP000204663"/>
    </source>
</evidence>
<protein>
    <submittedName>
        <fullName evidence="3 4">MET</fullName>
    </submittedName>
    <submittedName>
        <fullName evidence="10">MTase</fullName>
    </submittedName>
    <submittedName>
        <fullName evidence="6">Methyltransferase protein</fullName>
    </submittedName>
    <submittedName>
        <fullName evidence="2">Putative methyltransferase</fullName>
    </submittedName>
</protein>
<dbReference type="PROSITE" id="PS51613">
    <property type="entry name" value="SAM_MT_RRMJ"/>
    <property type="match status" value="1"/>
</dbReference>
<sequence length="266" mass="30754">MFRLKKQLDALKNRLGNHDEHHVRLARQFIEGGVRIRNRCYLKIKDIDEKYNVCKNVETFLDLCGGPGQFAKYVFDVNNHECSGYGVTLRNHCDYTFDHVLFRKMYGCFDTGDIFDANVVFELMYFCRGKCDLVVADGAFDVKGNENNQESLSYPLIAKECMIILGALRTGGNCVLKIFDTFESSTISLLQEFISHFDEHYLYKPLASRAANAEKYLVCKGKLNKDNVVLNKQFDAHTKYFAERQRRALKQLLFILENDLSQLEHV</sequence>
<evidence type="ECO:0000313" key="5">
    <source>
        <dbReference type="EMBL" id="AFH59032.1"/>
    </source>
</evidence>
<reference evidence="2 12" key="2">
    <citation type="journal article" date="2008" name="J. Gen. Virol.">
        <title>Genomic sequence analysis of a fast-killing isolate of Spodoptera frugiperda multiple nucleopolyhedrovirus.</title>
        <authorList>
            <person name="Harrison R.L."/>
            <person name="Puttler B."/>
            <person name="Popham H.J."/>
        </authorList>
    </citation>
    <scope>NUCLEOTIDE SEQUENCE [LARGE SCALE GENOMIC DNA]</scope>
    <source>
        <strain evidence="2">3AP2</strain>
    </source>
</reference>
<proteinExistence type="predicted"/>
<dbReference type="InterPro" id="IPR002877">
    <property type="entry name" value="RNA_MeTrfase_FtsJ_dom"/>
</dbReference>
<dbReference type="EMBL" id="HM595733">
    <property type="protein sequence ID" value="ADV91321.1"/>
    <property type="molecule type" value="Genomic_DNA"/>
</dbReference>
<evidence type="ECO:0000313" key="2">
    <source>
        <dbReference type="EMBL" id="ABM45798.1"/>
    </source>
</evidence>
<dbReference type="InterPro" id="IPR050851">
    <property type="entry name" value="mRNA_Cap_2O-Ribose_MeTrfase"/>
</dbReference>
<feature type="domain" description="RrmJ-type SAM-dependent 2'-O-MTase" evidence="1">
    <location>
        <begin position="35"/>
        <end position="223"/>
    </location>
</feature>
<evidence type="ECO:0000313" key="3">
    <source>
        <dbReference type="EMBL" id="ACA02645.1"/>
    </source>
</evidence>
<dbReference type="GO" id="GO:0004483">
    <property type="term" value="F:methyltransferase cap1 activity"/>
    <property type="evidence" value="ECO:0007669"/>
    <property type="project" value="TreeGrafter"/>
</dbReference>
<dbReference type="EMBL" id="EF035042">
    <property type="protein sequence ID" value="ABM45798.1"/>
    <property type="molecule type" value="Genomic_DNA"/>
</dbReference>
<dbReference type="OrthoDB" id="19069at10239"/>
<evidence type="ECO:0000313" key="10">
    <source>
        <dbReference type="EMBL" id="QRN46200.1"/>
    </source>
</evidence>
<keyword evidence="12" id="KW-1185">Reference proteome</keyword>
<dbReference type="PANTHER" id="PTHR16121">
    <property type="entry name" value="CAP-SPECIFIC MRNA (NUCLEOSIDE-2'-O-)-METHYLTRANSFERASE 1-RELATED"/>
    <property type="match status" value="1"/>
</dbReference>
<evidence type="ECO:0000313" key="6">
    <source>
        <dbReference type="EMBL" id="AIW01499.1"/>
    </source>
</evidence>
<dbReference type="PANTHER" id="PTHR16121:SF0">
    <property type="entry name" value="CAP-SPECIFIC MRNA (NUCLEOSIDE-2'-O-)-METHYLTRANSFERASE 1"/>
    <property type="match status" value="1"/>
</dbReference>
<evidence type="ECO:0000313" key="4">
    <source>
        <dbReference type="EMBL" id="ADV91321.1"/>
    </source>
</evidence>
<organismHost>
    <name type="scientific">Lepidoptera</name>
    <name type="common">moths &amp; butterflies</name>
    <dbReference type="NCBI Taxonomy" id="7088"/>
</organismHost>
<dbReference type="EMBL" id="MW162628">
    <property type="protein sequence ID" value="QRN46200.1"/>
    <property type="molecule type" value="Genomic_DNA"/>
</dbReference>
<reference evidence="5" key="6">
    <citation type="journal article" date="2012" name="J. Invertebr. Pathol.">
        <title>Analysis of a naturally-occurring deletion mutant of Spodoptera frugiperda multiple nucleopolyhedrovirus reveals sf58 as a new per os infectivity factor of lepidopteran-infecting baculoviruses.</title>
        <authorList>
            <person name="Simon O."/>
            <person name="Palma L."/>
            <person name="Williams T."/>
            <person name="Lopez-Ferber M."/>
            <person name="Caballero P."/>
        </authorList>
    </citation>
    <scope>NUCLEOTIDE SEQUENCE</scope>
    <source>
        <strain evidence="5">Nicaraguan</strain>
    </source>
</reference>
<dbReference type="Pfam" id="PF01728">
    <property type="entry name" value="FtsJ"/>
    <property type="match status" value="1"/>
</dbReference>
<dbReference type="InterPro" id="IPR029063">
    <property type="entry name" value="SAM-dependent_MTases_sf"/>
</dbReference>